<organism evidence="3">
    <name type="scientific">Araucaria cunninghamii</name>
    <name type="common">Hoop pine</name>
    <name type="synonym">Moreton Bay pine</name>
    <dbReference type="NCBI Taxonomy" id="56994"/>
    <lineage>
        <taxon>Eukaryota</taxon>
        <taxon>Viridiplantae</taxon>
        <taxon>Streptophyta</taxon>
        <taxon>Embryophyta</taxon>
        <taxon>Tracheophyta</taxon>
        <taxon>Spermatophyta</taxon>
        <taxon>Pinopsida</taxon>
        <taxon>Pinidae</taxon>
        <taxon>Conifers II</taxon>
        <taxon>Araucariales</taxon>
        <taxon>Araucariaceae</taxon>
        <taxon>Araucaria</taxon>
    </lineage>
</organism>
<evidence type="ECO:0000313" key="3">
    <source>
        <dbReference type="EMBL" id="JAG94188.1"/>
    </source>
</evidence>
<protein>
    <recommendedName>
        <fullName evidence="2">YTH domain-containing protein</fullName>
    </recommendedName>
</protein>
<dbReference type="AlphaFoldDB" id="A0A0D6QW18"/>
<dbReference type="GO" id="GO:0005737">
    <property type="term" value="C:cytoplasm"/>
    <property type="evidence" value="ECO:0007669"/>
    <property type="project" value="TreeGrafter"/>
</dbReference>
<dbReference type="Pfam" id="PF04146">
    <property type="entry name" value="YTH"/>
    <property type="match status" value="1"/>
</dbReference>
<feature type="compositionally biased region" description="Basic and acidic residues" evidence="1">
    <location>
        <begin position="35"/>
        <end position="44"/>
    </location>
</feature>
<proteinExistence type="predicted"/>
<dbReference type="GO" id="GO:0061157">
    <property type="term" value="P:mRNA destabilization"/>
    <property type="evidence" value="ECO:0007669"/>
    <property type="project" value="TreeGrafter"/>
</dbReference>
<feature type="domain" description="YTH" evidence="2">
    <location>
        <begin position="360"/>
        <end position="500"/>
    </location>
</feature>
<dbReference type="PROSITE" id="PS50882">
    <property type="entry name" value="YTH"/>
    <property type="match status" value="1"/>
</dbReference>
<dbReference type="Gene3D" id="3.10.590.10">
    <property type="entry name" value="ph1033 like domains"/>
    <property type="match status" value="1"/>
</dbReference>
<dbReference type="PANTHER" id="PTHR12357:SF92">
    <property type="entry name" value="YTH DOMAIN-CONTAINING FAMILY PROTEIN"/>
    <property type="match status" value="1"/>
</dbReference>
<dbReference type="InterPro" id="IPR045168">
    <property type="entry name" value="YTH_prot"/>
</dbReference>
<dbReference type="PANTHER" id="PTHR12357">
    <property type="entry name" value="YTH YT521-B HOMOLOGY DOMAIN-CONTAINING"/>
    <property type="match status" value="1"/>
</dbReference>
<dbReference type="GO" id="GO:0003729">
    <property type="term" value="F:mRNA binding"/>
    <property type="evidence" value="ECO:0007669"/>
    <property type="project" value="TreeGrafter"/>
</dbReference>
<evidence type="ECO:0000259" key="2">
    <source>
        <dbReference type="PROSITE" id="PS50882"/>
    </source>
</evidence>
<feature type="region of interest" description="Disordered" evidence="1">
    <location>
        <begin position="171"/>
        <end position="225"/>
    </location>
</feature>
<accession>A0A0D6QW18</accession>
<dbReference type="EMBL" id="GCKF01044343">
    <property type="protein sequence ID" value="JAG94188.1"/>
    <property type="molecule type" value="Transcribed_RNA"/>
</dbReference>
<name>A0A0D6QW18_ARACU</name>
<feature type="compositionally biased region" description="Low complexity" evidence="1">
    <location>
        <begin position="530"/>
        <end position="539"/>
    </location>
</feature>
<dbReference type="InterPro" id="IPR007275">
    <property type="entry name" value="YTH_domain"/>
</dbReference>
<feature type="region of interest" description="Disordered" evidence="1">
    <location>
        <begin position="521"/>
        <end position="555"/>
    </location>
</feature>
<feature type="compositionally biased region" description="Polar residues" evidence="1">
    <location>
        <begin position="179"/>
        <end position="188"/>
    </location>
</feature>
<reference evidence="3" key="1">
    <citation type="submission" date="2015-03" db="EMBL/GenBank/DDBJ databases">
        <title>A transcriptome of Araucaria cunninghamii, an australian fine timber species.</title>
        <authorList>
            <person name="Jing Yi C.J.Y."/>
            <person name="Yin San L.Y.S."/>
            <person name="Abdul Karim S.S."/>
            <person name="Wan Azmi N.N."/>
            <person name="Hercus R.R."/>
            <person name="Croft L.L."/>
        </authorList>
    </citation>
    <scope>NUCLEOTIDE SEQUENCE</scope>
    <source>
        <strain evidence="3">MI0301</strain>
        <tissue evidence="3">Leaf</tissue>
    </source>
</reference>
<evidence type="ECO:0000256" key="1">
    <source>
        <dbReference type="SAM" id="MobiDB-lite"/>
    </source>
</evidence>
<feature type="compositionally biased region" description="Basic and acidic residues" evidence="1">
    <location>
        <begin position="56"/>
        <end position="67"/>
    </location>
</feature>
<feature type="region of interest" description="Disordered" evidence="1">
    <location>
        <begin position="24"/>
        <end position="67"/>
    </location>
</feature>
<dbReference type="CDD" id="cd21134">
    <property type="entry name" value="YTH"/>
    <property type="match status" value="1"/>
</dbReference>
<sequence>MAATVAVPPKPQVTELMENLKIGDQTKALDAPKAPAKDENKTEVKSGSAPPNDSIGAKENKPMADGLDHGPYYPANNYYGYYYQAGHEAPGKEWDEQARFAGMDGLEMSYAGVHTENGSLVYYTPGYGYHPQTAYNPYNPYIPGAMMGGDGQFLGQRPYYPGPPYQHTVSSGFFPPSVHPNSQEPGSLTTGQTNGNGAAGGNAVHKSSEQDGLKGSANAGGVRPQSFRPMSQIQLNQQQGLGARGTVPPKDSFPFRKFTSGYNQGKVFMSFPNNNMVFKPNVRGRGKGYGNKTNENWNFDVLSEQNRGPRTNRSRTLQMSSEALKNSNNQGVVGSGDANVNSINREQYNSPDFSIEHESAKFFVIKSYSEDDVHQSIKYNVWASTPNGNKKLDGAYQDAKNIVDESKKCPIFLFFSVNASGQFCGLAEMIGNVDFNKNMDFWQQDKWNGFFPVKWHMIKDIPNSQFRQIILENNDNKPVTNSRDTQEIKYVQGSEMLKIFKNYSPKTSILDDFSYYEARQRAMKEKKSRQQAQQQQQQQLAFRNGVRSQKTAADNMSKGCDLKASELLLPMPSANGNKLSDSNDVKKADSGLLNEMKEAVESVAAAEPKKNDSEEICIKGSGVLIVGSVPC</sequence>